<dbReference type="PANTHER" id="PTHR34857:SF2">
    <property type="entry name" value="SLL0384 PROTEIN"/>
    <property type="match status" value="1"/>
</dbReference>
<dbReference type="AlphaFoldDB" id="A0A418HQR1"/>
<dbReference type="CDD" id="cd16914">
    <property type="entry name" value="EcfT"/>
    <property type="match status" value="1"/>
</dbReference>
<reference evidence="7 8" key="1">
    <citation type="journal article" date="2016" name="Front. Microbiol.">
        <title>Comprehensive Phylogenetic Analysis of Bovine Non-aureus Staphylococci Species Based on Whole-Genome Sequencing.</title>
        <authorList>
            <person name="Naushad S."/>
            <person name="Barkema H.W."/>
            <person name="Luby C."/>
            <person name="Condas L.A."/>
            <person name="Nobrega D.B."/>
            <person name="Carson D.A."/>
            <person name="De Buck J."/>
        </authorList>
    </citation>
    <scope>NUCLEOTIDE SEQUENCE [LARGE SCALE GENOMIC DNA]</scope>
    <source>
        <strain evidence="7 8">SNUC 1388</strain>
    </source>
</reference>
<evidence type="ECO:0000256" key="3">
    <source>
        <dbReference type="ARBA" id="ARBA00022692"/>
    </source>
</evidence>
<evidence type="ECO:0000256" key="5">
    <source>
        <dbReference type="ARBA" id="ARBA00023136"/>
    </source>
</evidence>
<evidence type="ECO:0000256" key="6">
    <source>
        <dbReference type="SAM" id="Phobius"/>
    </source>
</evidence>
<keyword evidence="5 6" id="KW-0472">Membrane</keyword>
<dbReference type="Pfam" id="PF02361">
    <property type="entry name" value="CbiQ"/>
    <property type="match status" value="1"/>
</dbReference>
<dbReference type="InterPro" id="IPR003339">
    <property type="entry name" value="ABC/ECF_trnsptr_transmembrane"/>
</dbReference>
<dbReference type="EMBL" id="QXRZ01000002">
    <property type="protein sequence ID" value="RIL43799.1"/>
    <property type="molecule type" value="Genomic_DNA"/>
</dbReference>
<feature type="transmembrane region" description="Helical" evidence="6">
    <location>
        <begin position="39"/>
        <end position="57"/>
    </location>
</feature>
<feature type="transmembrane region" description="Helical" evidence="6">
    <location>
        <begin position="220"/>
        <end position="238"/>
    </location>
</feature>
<dbReference type="PANTHER" id="PTHR34857">
    <property type="entry name" value="SLL0384 PROTEIN"/>
    <property type="match status" value="1"/>
</dbReference>
<proteinExistence type="predicted"/>
<dbReference type="RefSeq" id="WP_107527971.1">
    <property type="nucleotide sequence ID" value="NZ_JBAFWV010000002.1"/>
</dbReference>
<dbReference type="GO" id="GO:0005886">
    <property type="term" value="C:plasma membrane"/>
    <property type="evidence" value="ECO:0007669"/>
    <property type="project" value="UniProtKB-ARBA"/>
</dbReference>
<keyword evidence="3 6" id="KW-0812">Transmembrane</keyword>
<feature type="transmembrane region" description="Helical" evidence="6">
    <location>
        <begin position="64"/>
        <end position="84"/>
    </location>
</feature>
<sequence>MNKTMDINKGSLLLDPRTKMCLMFIVSIISLTGSEAVPAIYIRLLVMLLPIVLLLTIKKFIQNILCVSVIIVAWMVESVIYINYAPIYTLILFIIAGIVTRFLPALLMGYYILKTTEVATFITSLEQMHCPRKLTIPLSVMFRFIPTIKEEGQAIKRAMKMRGIDYKYALLHPLKYLEFRLVPLLNSVIKIGNELSMASITRGLTLQHARTNMITLTIRAIDWIVIIVIMLLGILYYVI</sequence>
<evidence type="ECO:0000313" key="8">
    <source>
        <dbReference type="Proteomes" id="UP000283576"/>
    </source>
</evidence>
<name>A0A418HQR1_STAGA</name>
<feature type="transmembrane region" description="Helical" evidence="6">
    <location>
        <begin position="90"/>
        <end position="113"/>
    </location>
</feature>
<evidence type="ECO:0000256" key="4">
    <source>
        <dbReference type="ARBA" id="ARBA00022989"/>
    </source>
</evidence>
<keyword evidence="4 6" id="KW-1133">Transmembrane helix</keyword>
<accession>A0A418HQR1</accession>
<protein>
    <submittedName>
        <fullName evidence="7">Energy-coupling factor transporter transmembrane protein EcfT</fullName>
    </submittedName>
</protein>
<organism evidence="7 8">
    <name type="scientific">Staphylococcus gallinarum</name>
    <dbReference type="NCBI Taxonomy" id="1293"/>
    <lineage>
        <taxon>Bacteria</taxon>
        <taxon>Bacillati</taxon>
        <taxon>Bacillota</taxon>
        <taxon>Bacilli</taxon>
        <taxon>Bacillales</taxon>
        <taxon>Staphylococcaceae</taxon>
        <taxon>Staphylococcus</taxon>
    </lineage>
</organism>
<dbReference type="InterPro" id="IPR051611">
    <property type="entry name" value="ECF_transporter_component"/>
</dbReference>
<evidence type="ECO:0000256" key="2">
    <source>
        <dbReference type="ARBA" id="ARBA00022475"/>
    </source>
</evidence>
<gene>
    <name evidence="7" type="ORF">BUZ01_04010</name>
</gene>
<dbReference type="Proteomes" id="UP000283576">
    <property type="component" value="Unassembled WGS sequence"/>
</dbReference>
<comment type="subcellular location">
    <subcellularLocation>
        <location evidence="1">Membrane</location>
        <topology evidence="1">Multi-pass membrane protein</topology>
    </subcellularLocation>
</comment>
<evidence type="ECO:0000313" key="7">
    <source>
        <dbReference type="EMBL" id="RIL43799.1"/>
    </source>
</evidence>
<evidence type="ECO:0000256" key="1">
    <source>
        <dbReference type="ARBA" id="ARBA00004141"/>
    </source>
</evidence>
<keyword evidence="2" id="KW-1003">Cell membrane</keyword>
<comment type="caution">
    <text evidence="7">The sequence shown here is derived from an EMBL/GenBank/DDBJ whole genome shotgun (WGS) entry which is preliminary data.</text>
</comment>